<evidence type="ECO:0000313" key="2">
    <source>
        <dbReference type="EMBL" id="CBA62623.1"/>
    </source>
</evidence>
<keyword evidence="1" id="KW-0732">Signal</keyword>
<sequence length="302" mass="34984">MAQVLRVYTHRFIFLFSLLFSIKAINSHNHHYHNGNGVLDRNKRDVFAPNILRIQIIHGKDTETFELSKITPDYLVNWNAFVYAYNKNAANNFNNFGQISSFKDLTTFYYDEPTHSAVVFYNQTIVGGNCLVNGIVGEKYVLKYKPYAEYKGVANISVDSTDVIPKKIKRRTRSISEALKTNIGNSYENPEFYMETLVFIDGTLINEQFPGEMKRESNRQKLYVMQVLSFLNVINMLFSKTNFRINIAGIVFNERYEDGRFSFLNSAFSEDAHQYEIPQVVDAFYEGLPKLPHDLPNRDLVE</sequence>
<dbReference type="EMBL" id="FN543444">
    <property type="protein sequence ID" value="CBA62623.1"/>
    <property type="molecule type" value="mRNA"/>
</dbReference>
<reference evidence="2" key="1">
    <citation type="submission" date="2009-08" db="EMBL/GenBank/DDBJ databases">
        <title>Identification of bracovirus particle proteins and analysis of their transcript levels at the stage of virion formation.</title>
        <authorList>
            <person name="Wetterwald C."/>
            <person name="Roth T."/>
            <person name="Kaeslin M."/>
            <person name="Anaheim M."/>
            <person name="Wespi G."/>
            <person name="Heller M."/>
            <person name="Meser P."/>
            <person name="Roditi I."/>
            <person name="Pfister-Wilhelm R."/>
            <person name="Bezier A."/>
            <person name="Gyapay G."/>
            <person name="Drezen J.M."/>
            <person name="Lanzrein B."/>
        </authorList>
    </citation>
    <scope>NUCLEOTIDE SEQUENCE</scope>
    <source>
        <tissue evidence="2">Ovary</tissue>
    </source>
</reference>
<gene>
    <name evidence="2" type="primary">bv48b</name>
</gene>
<evidence type="ECO:0000256" key="1">
    <source>
        <dbReference type="SAM" id="SignalP"/>
    </source>
</evidence>
<protein>
    <submittedName>
        <fullName evidence="2">BVpp48b protein</fullName>
    </submittedName>
</protein>
<accession>D7FB37</accession>
<feature type="chain" id="PRO_5003095372" evidence="1">
    <location>
        <begin position="28"/>
        <end position="302"/>
    </location>
</feature>
<dbReference type="AlphaFoldDB" id="D7FB37"/>
<proteinExistence type="evidence at transcript level"/>
<name>D7FB37_9HYME</name>
<organism evidence="2">
    <name type="scientific">Chelonus inanitus</name>
    <dbReference type="NCBI Taxonomy" id="49201"/>
    <lineage>
        <taxon>Eukaryota</taxon>
        <taxon>Metazoa</taxon>
        <taxon>Ecdysozoa</taxon>
        <taxon>Arthropoda</taxon>
        <taxon>Hexapoda</taxon>
        <taxon>Insecta</taxon>
        <taxon>Pterygota</taxon>
        <taxon>Neoptera</taxon>
        <taxon>Endopterygota</taxon>
        <taxon>Hymenoptera</taxon>
        <taxon>Apocrita</taxon>
        <taxon>Ichneumonoidea</taxon>
        <taxon>Braconidae</taxon>
        <taxon>Cheloninae</taxon>
        <taxon>Chelonus</taxon>
    </lineage>
</organism>
<feature type="signal peptide" evidence="1">
    <location>
        <begin position="1"/>
        <end position="27"/>
    </location>
</feature>